<dbReference type="STRING" id="1321606.SAMD00020551_2770"/>
<comment type="caution">
    <text evidence="2">The sequence shown here is derived from an EMBL/GenBank/DDBJ whole genome shotgun (WGS) entry which is preliminary data.</text>
</comment>
<reference evidence="2 3" key="1">
    <citation type="submission" date="2013-06" db="EMBL/GenBank/DDBJ databases">
        <title>Whole genome shotgun sequence of Bacillus selenatarsenatis SF-1.</title>
        <authorList>
            <person name="Kuroda M."/>
            <person name="Sei K."/>
            <person name="Yamashita M."/>
            <person name="Ike M."/>
        </authorList>
    </citation>
    <scope>NUCLEOTIDE SEQUENCE [LARGE SCALE GENOMIC DNA]</scope>
    <source>
        <strain evidence="2 3">SF-1</strain>
    </source>
</reference>
<dbReference type="SUPFAM" id="SSF55729">
    <property type="entry name" value="Acyl-CoA N-acyltransferases (Nat)"/>
    <property type="match status" value="1"/>
</dbReference>
<evidence type="ECO:0000313" key="2">
    <source>
        <dbReference type="EMBL" id="GAM14617.1"/>
    </source>
</evidence>
<gene>
    <name evidence="2" type="ORF">SAMD00020551_2770</name>
</gene>
<dbReference type="PROSITE" id="PS51186">
    <property type="entry name" value="GNAT"/>
    <property type="match status" value="1"/>
</dbReference>
<organism evidence="2 3">
    <name type="scientific">Mesobacillus selenatarsenatis (strain DSM 18680 / JCM 14380 / FERM P-15431 / SF-1)</name>
    <dbReference type="NCBI Taxonomy" id="1321606"/>
    <lineage>
        <taxon>Bacteria</taxon>
        <taxon>Bacillati</taxon>
        <taxon>Bacillota</taxon>
        <taxon>Bacilli</taxon>
        <taxon>Bacillales</taxon>
        <taxon>Bacillaceae</taxon>
        <taxon>Mesobacillus</taxon>
    </lineage>
</organism>
<dbReference type="Proteomes" id="UP000031014">
    <property type="component" value="Unassembled WGS sequence"/>
</dbReference>
<dbReference type="Gene3D" id="3.40.630.30">
    <property type="match status" value="1"/>
</dbReference>
<proteinExistence type="predicted"/>
<dbReference type="GO" id="GO:0016747">
    <property type="term" value="F:acyltransferase activity, transferring groups other than amino-acyl groups"/>
    <property type="evidence" value="ECO:0007669"/>
    <property type="project" value="InterPro"/>
</dbReference>
<dbReference type="EMBL" id="BASE01000063">
    <property type="protein sequence ID" value="GAM14617.1"/>
    <property type="molecule type" value="Genomic_DNA"/>
</dbReference>
<evidence type="ECO:0000313" key="3">
    <source>
        <dbReference type="Proteomes" id="UP000031014"/>
    </source>
</evidence>
<sequence length="122" mass="14026">MQGLSTEEYIEQYDGLSGEWRVWETTGRLVAISFHVESAPSNQKPWLGTILVKAEERRQGIASAIMNHLSDEFKLNGQKALFAAVPFDEYEWSNFLTDCGFEQFKTEENKGETYLIMVRPLE</sequence>
<evidence type="ECO:0000259" key="1">
    <source>
        <dbReference type="PROSITE" id="PS51186"/>
    </source>
</evidence>
<dbReference type="InterPro" id="IPR000182">
    <property type="entry name" value="GNAT_dom"/>
</dbReference>
<accession>A0A0A8X6E6</accession>
<keyword evidence="3" id="KW-1185">Reference proteome</keyword>
<dbReference type="Pfam" id="PF00583">
    <property type="entry name" value="Acetyltransf_1"/>
    <property type="match status" value="1"/>
</dbReference>
<feature type="domain" description="N-acetyltransferase" evidence="1">
    <location>
        <begin position="1"/>
        <end position="122"/>
    </location>
</feature>
<protein>
    <recommendedName>
        <fullName evidence="1">N-acetyltransferase domain-containing protein</fullName>
    </recommendedName>
</protein>
<name>A0A0A8X6E6_MESS1</name>
<dbReference type="AlphaFoldDB" id="A0A0A8X6E6"/>
<dbReference type="CDD" id="cd04301">
    <property type="entry name" value="NAT_SF"/>
    <property type="match status" value="1"/>
</dbReference>
<dbReference type="InterPro" id="IPR016181">
    <property type="entry name" value="Acyl_CoA_acyltransferase"/>
</dbReference>